<sequence length="138" mass="15526">MPAALWFSLGFLIALLLLALILLGVLGMYRIRMILHRVGSFELAIKKSPEDSWTSGMGLFNTHELQWHRTVSLSLKPGVELRRSTLTFSDPHRRPGSDVVEVEARDGQSTIYMSLREASFHAMISWADSAPPEEAEIF</sequence>
<dbReference type="Pfam" id="PF10739">
    <property type="entry name" value="DUF2550"/>
    <property type="match status" value="1"/>
</dbReference>
<gene>
    <name evidence="2" type="ORF">BSR29_06375</name>
</gene>
<dbReference type="EMBL" id="MQSV01000004">
    <property type="protein sequence ID" value="OKL47240.1"/>
    <property type="molecule type" value="Genomic_DNA"/>
</dbReference>
<keyword evidence="1" id="KW-1133">Transmembrane helix</keyword>
<protein>
    <recommendedName>
        <fullName evidence="4">DUF2550 family protein</fullName>
    </recommendedName>
</protein>
<dbReference type="AlphaFoldDB" id="A0A1Q5PKT3"/>
<evidence type="ECO:0000313" key="3">
    <source>
        <dbReference type="Proteomes" id="UP000186785"/>
    </source>
</evidence>
<keyword evidence="1" id="KW-0472">Membrane</keyword>
<comment type="caution">
    <text evidence="2">The sequence shown here is derived from an EMBL/GenBank/DDBJ whole genome shotgun (WGS) entry which is preliminary data.</text>
</comment>
<keyword evidence="1" id="KW-0812">Transmembrane</keyword>
<evidence type="ECO:0000313" key="2">
    <source>
        <dbReference type="EMBL" id="OKL47240.1"/>
    </source>
</evidence>
<dbReference type="STRING" id="1921764.BSR28_07905"/>
<name>A0A1Q5PKT3_9ACTO</name>
<accession>A0A1Q5PKT3</accession>
<dbReference type="Proteomes" id="UP000186785">
    <property type="component" value="Unassembled WGS sequence"/>
</dbReference>
<reference evidence="2 3" key="1">
    <citation type="submission" date="2016-11" db="EMBL/GenBank/DDBJ databases">
        <title>Actinomyces gypaetusis sp. nov. isolated from the vulture Gypaetus barbatus in Qinghai Tibet Plateau China.</title>
        <authorList>
            <person name="Meng X."/>
        </authorList>
    </citation>
    <scope>NUCLEOTIDE SEQUENCE [LARGE SCALE GENOMIC DNA]</scope>
    <source>
        <strain evidence="2 3">VUL4_2</strain>
    </source>
</reference>
<dbReference type="InterPro" id="IPR019675">
    <property type="entry name" value="DUF2550"/>
</dbReference>
<keyword evidence="3" id="KW-1185">Reference proteome</keyword>
<organism evidence="2 3">
    <name type="scientific">Boudabousia liubingyangii</name>
    <dbReference type="NCBI Taxonomy" id="1921764"/>
    <lineage>
        <taxon>Bacteria</taxon>
        <taxon>Bacillati</taxon>
        <taxon>Actinomycetota</taxon>
        <taxon>Actinomycetes</taxon>
        <taxon>Actinomycetales</taxon>
        <taxon>Actinomycetaceae</taxon>
        <taxon>Boudabousia</taxon>
    </lineage>
</organism>
<feature type="transmembrane region" description="Helical" evidence="1">
    <location>
        <begin position="6"/>
        <end position="29"/>
    </location>
</feature>
<dbReference type="OrthoDB" id="3267160at2"/>
<proteinExistence type="predicted"/>
<evidence type="ECO:0000256" key="1">
    <source>
        <dbReference type="SAM" id="Phobius"/>
    </source>
</evidence>
<evidence type="ECO:0008006" key="4">
    <source>
        <dbReference type="Google" id="ProtNLM"/>
    </source>
</evidence>
<dbReference type="RefSeq" id="WP_073709473.1">
    <property type="nucleotide sequence ID" value="NZ_MQSU01000004.1"/>
</dbReference>